<dbReference type="PATRIC" id="fig|718252.3.peg.70"/>
<dbReference type="AlphaFoldDB" id="D4JZ73"/>
<dbReference type="KEGG" id="fpr:FP2_19000"/>
<accession>D4JZ73</accession>
<organism evidence="1 2">
    <name type="scientific">Faecalibacterium prausnitzii L2-6</name>
    <dbReference type="NCBI Taxonomy" id="718252"/>
    <lineage>
        <taxon>Bacteria</taxon>
        <taxon>Bacillati</taxon>
        <taxon>Bacillota</taxon>
        <taxon>Clostridia</taxon>
        <taxon>Eubacteriales</taxon>
        <taxon>Oscillospiraceae</taxon>
        <taxon>Faecalibacterium</taxon>
    </lineage>
</organism>
<proteinExistence type="predicted"/>
<evidence type="ECO:0000313" key="1">
    <source>
        <dbReference type="EMBL" id="CBK99322.1"/>
    </source>
</evidence>
<dbReference type="Proteomes" id="UP000008804">
    <property type="component" value="Chromosome"/>
</dbReference>
<dbReference type="RefSeq" id="WP_015564965.1">
    <property type="nucleotide sequence ID" value="NC_021042.1"/>
</dbReference>
<evidence type="ECO:0000313" key="2">
    <source>
        <dbReference type="Proteomes" id="UP000008804"/>
    </source>
</evidence>
<protein>
    <submittedName>
        <fullName evidence="1">Uncharacterized protein</fullName>
    </submittedName>
</protein>
<dbReference type="eggNOG" id="COG1204">
    <property type="taxonomic scope" value="Bacteria"/>
</dbReference>
<reference evidence="1 2" key="2">
    <citation type="submission" date="2010-03" db="EMBL/GenBank/DDBJ databases">
        <authorList>
            <person name="Pajon A."/>
        </authorList>
    </citation>
    <scope>NUCLEOTIDE SEQUENCE [LARGE SCALE GENOMIC DNA]</scope>
    <source>
        <strain evidence="2">L2-6</strain>
    </source>
</reference>
<reference evidence="1 2" key="1">
    <citation type="submission" date="2010-03" db="EMBL/GenBank/DDBJ databases">
        <title>The genome sequence of Faecalibacterium prausnitzii L2/6.</title>
        <authorList>
            <consortium name="metaHIT consortium -- http://www.metahit.eu/"/>
            <person name="Pajon A."/>
            <person name="Turner K."/>
            <person name="Parkhill J."/>
            <person name="Duncan S."/>
            <person name="Flint H."/>
        </authorList>
    </citation>
    <scope>NUCLEOTIDE SEQUENCE [LARGE SCALE GENOMIC DNA]</scope>
    <source>
        <strain evidence="2">L2-6</strain>
    </source>
</reference>
<dbReference type="EMBL" id="FP929045">
    <property type="protein sequence ID" value="CBK99322.1"/>
    <property type="molecule type" value="Genomic_DNA"/>
</dbReference>
<keyword evidence="2" id="KW-1185">Reference proteome</keyword>
<gene>
    <name evidence="1" type="ORF">FP2_19000</name>
</gene>
<dbReference type="HOGENOM" id="CLU_1159700_0_0_9"/>
<dbReference type="BioCyc" id="FPRA718252:G1375-1614-MONOMER"/>
<sequence length="239" mass="27219">MIFGTNSNYMLKYQKAKAKLVEYDISQKDYLKFPLNSNELSYPVIYILSRYAESIIENDETGKAEFAPYMVKASQYFDASVGANDRTAYDTDFLLSGAAAYFLSNDFGSSKVLCAALFEKIKDTPTMATSQIILRNLLGYLLLDKVFPISSDTFGGEELCRALLFYYTNGEGLPNIERVIQKYRTAIYKNNDPMEIYYVDILLAVITIALSKAAWKLIPQYSKLEPGQWEEYLKKLKIS</sequence>
<dbReference type="STRING" id="718252.FP2_19000"/>
<name>D4JZ73_9FIRM</name>